<proteinExistence type="predicted"/>
<protein>
    <submittedName>
        <fullName evidence="2">PepSY domain-containing protein</fullName>
    </submittedName>
    <submittedName>
        <fullName evidence="3">Peptidase</fullName>
    </submittedName>
</protein>
<name>A0A3E3E9Q1_9FIRM</name>
<evidence type="ECO:0000259" key="1">
    <source>
        <dbReference type="Pfam" id="PF03413"/>
    </source>
</evidence>
<gene>
    <name evidence="3" type="ORF">DXB93_15755</name>
    <name evidence="2" type="ORF">PM738_17555</name>
</gene>
<dbReference type="InterPro" id="IPR025711">
    <property type="entry name" value="PepSY"/>
</dbReference>
<dbReference type="Proteomes" id="UP001211987">
    <property type="component" value="Unassembled WGS sequence"/>
</dbReference>
<dbReference type="EMBL" id="JAQLKE010000045">
    <property type="protein sequence ID" value="MDB7085612.1"/>
    <property type="molecule type" value="Genomic_DNA"/>
</dbReference>
<accession>A0A3E3E9Q1</accession>
<dbReference type="Gene3D" id="3.10.450.40">
    <property type="match status" value="2"/>
</dbReference>
<dbReference type="Proteomes" id="UP000261032">
    <property type="component" value="Unassembled WGS sequence"/>
</dbReference>
<reference evidence="2" key="2">
    <citation type="submission" date="2023-01" db="EMBL/GenBank/DDBJ databases">
        <title>Human gut microbiome strain richness.</title>
        <authorList>
            <person name="Chen-Liaw A."/>
        </authorList>
    </citation>
    <scope>NUCLEOTIDE SEQUENCE</scope>
    <source>
        <strain evidence="2">1001217st2_G6_1001217B_191108</strain>
    </source>
</reference>
<evidence type="ECO:0000313" key="4">
    <source>
        <dbReference type="Proteomes" id="UP000261032"/>
    </source>
</evidence>
<evidence type="ECO:0000313" key="2">
    <source>
        <dbReference type="EMBL" id="MDB7085612.1"/>
    </source>
</evidence>
<dbReference type="AlphaFoldDB" id="A0A3E3E9Q1"/>
<dbReference type="Pfam" id="PF03413">
    <property type="entry name" value="PepSY"/>
    <property type="match status" value="2"/>
</dbReference>
<comment type="caution">
    <text evidence="3">The sequence shown here is derived from an EMBL/GenBank/DDBJ whole genome shotgun (WGS) entry which is preliminary data.</text>
</comment>
<dbReference type="GeneID" id="64197034"/>
<dbReference type="PROSITE" id="PS51257">
    <property type="entry name" value="PROKAR_LIPOPROTEIN"/>
    <property type="match status" value="1"/>
</dbReference>
<dbReference type="RefSeq" id="WP_003539220.1">
    <property type="nucleotide sequence ID" value="NZ_AP031443.1"/>
</dbReference>
<reference evidence="3 4" key="1">
    <citation type="submission" date="2018-08" db="EMBL/GenBank/DDBJ databases">
        <title>A genome reference for cultivated species of the human gut microbiota.</title>
        <authorList>
            <person name="Zou Y."/>
            <person name="Xue W."/>
            <person name="Luo G."/>
        </authorList>
    </citation>
    <scope>NUCLEOTIDE SEQUENCE [LARGE SCALE GENOMIC DNA]</scope>
    <source>
        <strain evidence="3 4">OM06-4</strain>
    </source>
</reference>
<feature type="domain" description="PepSY" evidence="1">
    <location>
        <begin position="23"/>
        <end position="81"/>
    </location>
</feature>
<sequence length="172" mass="19255">MKKIILFVLITIALVGCTEKVSALTLEEAQEIALKEVEGKILKAKEDKDDGVTYYDFTIITDTEKYEIEVDANSGKVLKREKDDDYIGTTTNPVDGTVTPITPVNTAVSLEEAQKIAFDRVGGGYLIKTELDYDDDDGIKKYEIEIKNGNKEYELEINADTGEIIKYEEDVE</sequence>
<feature type="domain" description="PepSY" evidence="1">
    <location>
        <begin position="108"/>
        <end position="168"/>
    </location>
</feature>
<organism evidence="3 4">
    <name type="scientific">Thomasclavelia ramosa</name>
    <dbReference type="NCBI Taxonomy" id="1547"/>
    <lineage>
        <taxon>Bacteria</taxon>
        <taxon>Bacillati</taxon>
        <taxon>Bacillota</taxon>
        <taxon>Erysipelotrichia</taxon>
        <taxon>Erysipelotrichales</taxon>
        <taxon>Coprobacillaceae</taxon>
        <taxon>Thomasclavelia</taxon>
    </lineage>
</organism>
<dbReference type="EMBL" id="QUSL01000034">
    <property type="protein sequence ID" value="RGD79701.1"/>
    <property type="molecule type" value="Genomic_DNA"/>
</dbReference>
<evidence type="ECO:0000313" key="3">
    <source>
        <dbReference type="EMBL" id="RGD79701.1"/>
    </source>
</evidence>